<feature type="compositionally biased region" description="Basic and acidic residues" evidence="1">
    <location>
        <begin position="58"/>
        <end position="75"/>
    </location>
</feature>
<gene>
    <name evidence="2" type="ORF">UT17_C0006G0028</name>
</gene>
<dbReference type="AlphaFoldDB" id="A0A0G0LI30"/>
<sequence>MRESATMSSEFVRGLKSFGYVTFGLFKNEFQIKEEITVNGLGLAFSSHSKEVNETIDRMRSSQEKRKAREGKEPEAPSSIVMSKANKKGVSKFDFDYHGQKYTLEGRPELKQFTAWITEYTKTAESCITCDRLLFPGEPAGAADKGLMHMTFDCCPSGGFYAGHIDEKGKLKPLTEQDLHSI</sequence>
<evidence type="ECO:0000313" key="2">
    <source>
        <dbReference type="EMBL" id="KKQ91553.1"/>
    </source>
</evidence>
<reference evidence="2 3" key="1">
    <citation type="journal article" date="2015" name="Nature">
        <title>rRNA introns, odd ribosomes, and small enigmatic genomes across a large radiation of phyla.</title>
        <authorList>
            <person name="Brown C.T."/>
            <person name="Hug L.A."/>
            <person name="Thomas B.C."/>
            <person name="Sharon I."/>
            <person name="Castelle C.J."/>
            <person name="Singh A."/>
            <person name="Wilkins M.J."/>
            <person name="Williams K.H."/>
            <person name="Banfield J.F."/>
        </authorList>
    </citation>
    <scope>NUCLEOTIDE SEQUENCE [LARGE SCALE GENOMIC DNA]</scope>
</reference>
<feature type="region of interest" description="Disordered" evidence="1">
    <location>
        <begin position="58"/>
        <end position="79"/>
    </location>
</feature>
<dbReference type="Proteomes" id="UP000034774">
    <property type="component" value="Unassembled WGS sequence"/>
</dbReference>
<accession>A0A0G0LI30</accession>
<dbReference type="EMBL" id="LBVU01000006">
    <property type="protein sequence ID" value="KKQ91553.1"/>
    <property type="molecule type" value="Genomic_DNA"/>
</dbReference>
<proteinExistence type="predicted"/>
<evidence type="ECO:0000313" key="3">
    <source>
        <dbReference type="Proteomes" id="UP000034774"/>
    </source>
</evidence>
<protein>
    <submittedName>
        <fullName evidence="2">Uncharacterized protein</fullName>
    </submittedName>
</protein>
<evidence type="ECO:0000256" key="1">
    <source>
        <dbReference type="SAM" id="MobiDB-lite"/>
    </source>
</evidence>
<name>A0A0G0LI30_9BACT</name>
<comment type="caution">
    <text evidence="2">The sequence shown here is derived from an EMBL/GenBank/DDBJ whole genome shotgun (WGS) entry which is preliminary data.</text>
</comment>
<organism evidence="2 3">
    <name type="scientific">Candidatus Woesebacteria bacterium GW2011_GWB1_39_10</name>
    <dbReference type="NCBI Taxonomy" id="1618572"/>
    <lineage>
        <taxon>Bacteria</taxon>
        <taxon>Candidatus Woeseibacteriota</taxon>
    </lineage>
</organism>